<gene>
    <name evidence="12" type="ORF">K470DRAFT_256203</name>
</gene>
<evidence type="ECO:0000313" key="12">
    <source>
        <dbReference type="EMBL" id="KAF2862241.1"/>
    </source>
</evidence>
<dbReference type="InterPro" id="IPR017853">
    <property type="entry name" value="GH"/>
</dbReference>
<keyword evidence="9" id="KW-0961">Cell wall biogenesis/degradation</keyword>
<dbReference type="GO" id="GO:0005576">
    <property type="term" value="C:extracellular region"/>
    <property type="evidence" value="ECO:0007669"/>
    <property type="project" value="TreeGrafter"/>
</dbReference>
<evidence type="ECO:0000256" key="5">
    <source>
        <dbReference type="ARBA" id="ARBA00022729"/>
    </source>
</evidence>
<comment type="subcellular location">
    <subcellularLocation>
        <location evidence="1">Secreted</location>
        <location evidence="1">Cell wall</location>
    </subcellularLocation>
</comment>
<dbReference type="EMBL" id="MU005967">
    <property type="protein sequence ID" value="KAF2862241.1"/>
    <property type="molecule type" value="Genomic_DNA"/>
</dbReference>
<dbReference type="GO" id="GO:0009277">
    <property type="term" value="C:fungal-type cell wall"/>
    <property type="evidence" value="ECO:0007669"/>
    <property type="project" value="UniProtKB-ARBA"/>
</dbReference>
<dbReference type="OrthoDB" id="941679at2759"/>
<dbReference type="GO" id="GO:0071555">
    <property type="term" value="P:cell wall organization"/>
    <property type="evidence" value="ECO:0007669"/>
    <property type="project" value="UniProtKB-KW"/>
</dbReference>
<evidence type="ECO:0000256" key="1">
    <source>
        <dbReference type="ARBA" id="ARBA00004191"/>
    </source>
</evidence>
<keyword evidence="8" id="KW-0326">Glycosidase</keyword>
<keyword evidence="6 12" id="KW-0378">Hydrolase</keyword>
<evidence type="ECO:0000256" key="7">
    <source>
        <dbReference type="ARBA" id="ARBA00023180"/>
    </source>
</evidence>
<evidence type="ECO:0000256" key="6">
    <source>
        <dbReference type="ARBA" id="ARBA00022801"/>
    </source>
</evidence>
<keyword evidence="3" id="KW-0134">Cell wall</keyword>
<keyword evidence="5 11" id="KW-0732">Signal</keyword>
<dbReference type="FunFam" id="3.20.20.80:FF:000111">
    <property type="entry name" value="Soluble cell wall protein"/>
    <property type="match status" value="1"/>
</dbReference>
<evidence type="ECO:0000256" key="4">
    <source>
        <dbReference type="ARBA" id="ARBA00022525"/>
    </source>
</evidence>
<feature type="region of interest" description="Disordered" evidence="10">
    <location>
        <begin position="71"/>
        <end position="168"/>
    </location>
</feature>
<keyword evidence="13" id="KW-1185">Reference proteome</keyword>
<evidence type="ECO:0000256" key="9">
    <source>
        <dbReference type="ARBA" id="ARBA00023316"/>
    </source>
</evidence>
<feature type="signal peptide" evidence="11">
    <location>
        <begin position="1"/>
        <end position="16"/>
    </location>
</feature>
<evidence type="ECO:0000256" key="2">
    <source>
        <dbReference type="ARBA" id="ARBA00008773"/>
    </source>
</evidence>
<dbReference type="Proteomes" id="UP000799421">
    <property type="component" value="Unassembled WGS sequence"/>
</dbReference>
<dbReference type="PANTHER" id="PTHR16631:SF14">
    <property type="entry name" value="FAMILY 17 GLUCOSIDASE SCW10-RELATED"/>
    <property type="match status" value="1"/>
</dbReference>
<evidence type="ECO:0000256" key="10">
    <source>
        <dbReference type="SAM" id="MobiDB-lite"/>
    </source>
</evidence>
<evidence type="ECO:0000256" key="3">
    <source>
        <dbReference type="ARBA" id="ARBA00022512"/>
    </source>
</evidence>
<evidence type="ECO:0000313" key="13">
    <source>
        <dbReference type="Proteomes" id="UP000799421"/>
    </source>
</evidence>
<keyword evidence="4" id="KW-0964">Secreted</keyword>
<dbReference type="GO" id="GO:0009986">
    <property type="term" value="C:cell surface"/>
    <property type="evidence" value="ECO:0007669"/>
    <property type="project" value="TreeGrafter"/>
</dbReference>
<organism evidence="12 13">
    <name type="scientific">Piedraia hortae CBS 480.64</name>
    <dbReference type="NCBI Taxonomy" id="1314780"/>
    <lineage>
        <taxon>Eukaryota</taxon>
        <taxon>Fungi</taxon>
        <taxon>Dikarya</taxon>
        <taxon>Ascomycota</taxon>
        <taxon>Pezizomycotina</taxon>
        <taxon>Dothideomycetes</taxon>
        <taxon>Dothideomycetidae</taxon>
        <taxon>Capnodiales</taxon>
        <taxon>Piedraiaceae</taxon>
        <taxon>Piedraia</taxon>
    </lineage>
</organism>
<sequence>MKAGLLLLACLSAATAQQANRGPYQVVGHASSSEDTTTVIVEATGVPCMIYVNKQGSTLLDSCKSSFPIGPPASKTSTSATSTSSLSGYASSSPSTFSTSTSSGSSSSSSPSISSTVTSLSSSSSAVSTSSMTTSSGVSSIVTNSSTSSSSSSAAPSPSTSSPSSAGPSLSGYASGFKGYSISYSPFHSTRACKDQDAVNKDMEALSGYGMVRIYGTDCNQTATVVHAAKAKGMKVFAGVYDINSLAQELHTLIDSVNGDWDPIEIISIGNEGVNDGRYSVAQVVSAIEDARLTLKSAGYQGKVVTVDTFVATIAHPELCKASDFAAVNCHPFFDGHVAADDAGKWVLQQTERVSQACGGKSVMVTETGWPWKGNPNGVAVPSVENQAAALKSLRSSFTDMIVFFSAYNDLWKQNNAGTYGAENYWGIYGNAPS</sequence>
<proteinExistence type="inferred from homology"/>
<keyword evidence="7" id="KW-0325">Glycoprotein</keyword>
<comment type="similarity">
    <text evidence="2">Belongs to the glycosyl hydrolase 17 family.</text>
</comment>
<accession>A0A6A7C400</accession>
<evidence type="ECO:0000256" key="11">
    <source>
        <dbReference type="SAM" id="SignalP"/>
    </source>
</evidence>
<name>A0A6A7C400_9PEZI</name>
<feature type="chain" id="PRO_5025609240" evidence="11">
    <location>
        <begin position="17"/>
        <end position="434"/>
    </location>
</feature>
<reference evidence="12" key="1">
    <citation type="journal article" date="2020" name="Stud. Mycol.">
        <title>101 Dothideomycetes genomes: a test case for predicting lifestyles and emergence of pathogens.</title>
        <authorList>
            <person name="Haridas S."/>
            <person name="Albert R."/>
            <person name="Binder M."/>
            <person name="Bloem J."/>
            <person name="Labutti K."/>
            <person name="Salamov A."/>
            <person name="Andreopoulos B."/>
            <person name="Baker S."/>
            <person name="Barry K."/>
            <person name="Bills G."/>
            <person name="Bluhm B."/>
            <person name="Cannon C."/>
            <person name="Castanera R."/>
            <person name="Culley D."/>
            <person name="Daum C."/>
            <person name="Ezra D."/>
            <person name="Gonzalez J."/>
            <person name="Henrissat B."/>
            <person name="Kuo A."/>
            <person name="Liang C."/>
            <person name="Lipzen A."/>
            <person name="Lutzoni F."/>
            <person name="Magnuson J."/>
            <person name="Mondo S."/>
            <person name="Nolan M."/>
            <person name="Ohm R."/>
            <person name="Pangilinan J."/>
            <person name="Park H.-J."/>
            <person name="Ramirez L."/>
            <person name="Alfaro M."/>
            <person name="Sun H."/>
            <person name="Tritt A."/>
            <person name="Yoshinaga Y."/>
            <person name="Zwiers L.-H."/>
            <person name="Turgeon B."/>
            <person name="Goodwin S."/>
            <person name="Spatafora J."/>
            <person name="Crous P."/>
            <person name="Grigoriev I."/>
        </authorList>
    </citation>
    <scope>NUCLEOTIDE SEQUENCE</scope>
    <source>
        <strain evidence="12">CBS 480.64</strain>
    </source>
</reference>
<dbReference type="SUPFAM" id="SSF51445">
    <property type="entry name" value="(Trans)glycosidases"/>
    <property type="match status" value="1"/>
</dbReference>
<feature type="compositionally biased region" description="Low complexity" evidence="10">
    <location>
        <begin position="72"/>
        <end position="168"/>
    </location>
</feature>
<dbReference type="InterPro" id="IPR050732">
    <property type="entry name" value="Beta-glucan_modifiers"/>
</dbReference>
<protein>
    <submittedName>
        <fullName evidence="12">Glycoside hydrolase family 17 protein</fullName>
    </submittedName>
</protein>
<dbReference type="AlphaFoldDB" id="A0A6A7C400"/>
<dbReference type="PANTHER" id="PTHR16631">
    <property type="entry name" value="GLUCAN 1,3-BETA-GLUCOSIDASE"/>
    <property type="match status" value="1"/>
</dbReference>
<dbReference type="Gene3D" id="3.20.20.80">
    <property type="entry name" value="Glycosidases"/>
    <property type="match status" value="2"/>
</dbReference>
<dbReference type="GO" id="GO:0042973">
    <property type="term" value="F:glucan endo-1,3-beta-D-glucosidase activity"/>
    <property type="evidence" value="ECO:0007669"/>
    <property type="project" value="TreeGrafter"/>
</dbReference>
<evidence type="ECO:0000256" key="8">
    <source>
        <dbReference type="ARBA" id="ARBA00023295"/>
    </source>
</evidence>